<feature type="signal peptide" evidence="5">
    <location>
        <begin position="1"/>
        <end position="21"/>
    </location>
</feature>
<dbReference type="EMBL" id="CP054142">
    <property type="protein sequence ID" value="QTQ13404.1"/>
    <property type="molecule type" value="Genomic_DNA"/>
</dbReference>
<name>A0A975F3M1_9SPIR</name>
<feature type="domain" description="C-type lysozyme inhibitor" evidence="6">
    <location>
        <begin position="40"/>
        <end position="109"/>
    </location>
</feature>
<evidence type="ECO:0000256" key="2">
    <source>
        <dbReference type="ARBA" id="ARBA00023136"/>
    </source>
</evidence>
<keyword evidence="4" id="KW-0449">Lipoprotein</keyword>
<sequence length="122" mass="13395">MKKTVYAFVLSLSVLFLFVSCKSTKESSDLSVIVTGSEEYVSASGKKLSVKFYSLSDQSLDFIKVQDAEGNKFTCAHVISASGARYSNEISHEFWFKGDSLSVFVSDGNGSWNNGEDYSAKK</sequence>
<dbReference type="Gene3D" id="2.40.128.200">
    <property type="match status" value="1"/>
</dbReference>
<dbReference type="RefSeq" id="WP_210120100.1">
    <property type="nucleotide sequence ID" value="NZ_CP054142.1"/>
</dbReference>
<dbReference type="InterPro" id="IPR018660">
    <property type="entry name" value="MliC"/>
</dbReference>
<dbReference type="KEGG" id="tpav:HRQ91_02450"/>
<evidence type="ECO:0000256" key="3">
    <source>
        <dbReference type="ARBA" id="ARBA00023139"/>
    </source>
</evidence>
<evidence type="ECO:0000256" key="5">
    <source>
        <dbReference type="SAM" id="SignalP"/>
    </source>
</evidence>
<keyword evidence="3" id="KW-0564">Palmitate</keyword>
<dbReference type="PROSITE" id="PS51257">
    <property type="entry name" value="PROKAR_LIPOPROTEIN"/>
    <property type="match status" value="1"/>
</dbReference>
<proteinExistence type="predicted"/>
<evidence type="ECO:0000313" key="7">
    <source>
        <dbReference type="EMBL" id="QTQ13404.1"/>
    </source>
</evidence>
<keyword evidence="2" id="KW-0472">Membrane</keyword>
<gene>
    <name evidence="7" type="ORF">HRQ91_02450</name>
</gene>
<evidence type="ECO:0000313" key="8">
    <source>
        <dbReference type="Proteomes" id="UP000671908"/>
    </source>
</evidence>
<feature type="chain" id="PRO_5037663001" evidence="5">
    <location>
        <begin position="22"/>
        <end position="122"/>
    </location>
</feature>
<protein>
    <submittedName>
        <fullName evidence="7">MliC family protein</fullName>
    </submittedName>
</protein>
<dbReference type="Pfam" id="PF09864">
    <property type="entry name" value="MliC"/>
    <property type="match status" value="1"/>
</dbReference>
<dbReference type="SUPFAM" id="SSF141488">
    <property type="entry name" value="YdhA-like"/>
    <property type="match status" value="1"/>
</dbReference>
<dbReference type="Proteomes" id="UP000671908">
    <property type="component" value="Chromosome"/>
</dbReference>
<evidence type="ECO:0000259" key="6">
    <source>
        <dbReference type="Pfam" id="PF09864"/>
    </source>
</evidence>
<organism evidence="7 8">
    <name type="scientific">Treponema parvum</name>
    <dbReference type="NCBI Taxonomy" id="138851"/>
    <lineage>
        <taxon>Bacteria</taxon>
        <taxon>Pseudomonadati</taxon>
        <taxon>Spirochaetota</taxon>
        <taxon>Spirochaetia</taxon>
        <taxon>Spirochaetales</taxon>
        <taxon>Treponemataceae</taxon>
        <taxon>Treponema</taxon>
    </lineage>
</organism>
<keyword evidence="1 5" id="KW-0732">Signal</keyword>
<accession>A0A975F3M1</accession>
<evidence type="ECO:0000256" key="1">
    <source>
        <dbReference type="ARBA" id="ARBA00022729"/>
    </source>
</evidence>
<dbReference type="InterPro" id="IPR036328">
    <property type="entry name" value="MliC_sf"/>
</dbReference>
<keyword evidence="8" id="KW-1185">Reference proteome</keyword>
<reference evidence="7 8" key="1">
    <citation type="journal article" date="2021" name="Microbiol. Resour. Announc.">
        <title>Complete Genome Sequences of Three Human Oral Treponema parvum Isolates.</title>
        <authorList>
            <person name="Zeng H."/>
            <person name="Watt R.M."/>
        </authorList>
    </citation>
    <scope>NUCLEOTIDE SEQUENCE [LARGE SCALE GENOMIC DNA]</scope>
    <source>
        <strain evidence="7 8">ATCC 700770</strain>
    </source>
</reference>
<dbReference type="AlphaFoldDB" id="A0A975F3M1"/>
<evidence type="ECO:0000256" key="4">
    <source>
        <dbReference type="ARBA" id="ARBA00023288"/>
    </source>
</evidence>